<comment type="caution">
    <text evidence="3">The sequence shown here is derived from an EMBL/GenBank/DDBJ whole genome shotgun (WGS) entry which is preliminary data.</text>
</comment>
<feature type="transmembrane region" description="Helical" evidence="2">
    <location>
        <begin position="49"/>
        <end position="78"/>
    </location>
</feature>
<accession>A0A4V4H3M5</accession>
<gene>
    <name evidence="3" type="ORF">C4D60_Mb06t02980</name>
</gene>
<dbReference type="AlphaFoldDB" id="A0A4V4H3M5"/>
<reference evidence="3 4" key="1">
    <citation type="journal article" date="2019" name="Nat. Plants">
        <title>Genome sequencing of Musa balbisiana reveals subgenome evolution and function divergence in polyploid bananas.</title>
        <authorList>
            <person name="Yao X."/>
        </authorList>
    </citation>
    <scope>NUCLEOTIDE SEQUENCE [LARGE SCALE GENOMIC DNA]</scope>
    <source>
        <strain evidence="4">cv. DH-PKW</strain>
        <tissue evidence="3">Leaves</tissue>
    </source>
</reference>
<keyword evidence="2" id="KW-0472">Membrane</keyword>
<dbReference type="EMBL" id="PYDT01000009">
    <property type="protein sequence ID" value="THU48816.1"/>
    <property type="molecule type" value="Genomic_DNA"/>
</dbReference>
<dbReference type="Proteomes" id="UP000317650">
    <property type="component" value="Chromosome 6"/>
</dbReference>
<sequence length="326" mass="34257">MERRNTRALKRRMATRARGSEQLIGASASQSDAGGGSEGRSTEAPSAAVALLAGSAGIVSLMGSAGIVSLVASVAVSFRGGTGTRSSPVGRTESSVRKVAFGRVAARDLEMMALGESSQGSGGWYVTAMTVKTSTESTNAEKHTFPSTLTTFWLSGSSRSAAAAEASLPESFMAVSSEGLVELGLGKEEDLKTVGGVWWSGDLKSDCDGEVAATFPANRALRVAVNGWQIRVLEEQSHSVLSAVPNPLSDLVGDVYALAEITHKQDREFNRDEPTMEEKLSSLDIPEPDATVELLAYFVEASPTCRRSCITIGLNSNECNTAIDLT</sequence>
<feature type="region of interest" description="Disordered" evidence="1">
    <location>
        <begin position="1"/>
        <end position="42"/>
    </location>
</feature>
<feature type="compositionally biased region" description="Basic residues" evidence="1">
    <location>
        <begin position="1"/>
        <end position="15"/>
    </location>
</feature>
<evidence type="ECO:0000313" key="4">
    <source>
        <dbReference type="Proteomes" id="UP000317650"/>
    </source>
</evidence>
<keyword evidence="4" id="KW-1185">Reference proteome</keyword>
<evidence type="ECO:0000256" key="2">
    <source>
        <dbReference type="SAM" id="Phobius"/>
    </source>
</evidence>
<organism evidence="3 4">
    <name type="scientific">Musa balbisiana</name>
    <name type="common">Banana</name>
    <dbReference type="NCBI Taxonomy" id="52838"/>
    <lineage>
        <taxon>Eukaryota</taxon>
        <taxon>Viridiplantae</taxon>
        <taxon>Streptophyta</taxon>
        <taxon>Embryophyta</taxon>
        <taxon>Tracheophyta</taxon>
        <taxon>Spermatophyta</taxon>
        <taxon>Magnoliopsida</taxon>
        <taxon>Liliopsida</taxon>
        <taxon>Zingiberales</taxon>
        <taxon>Musaceae</taxon>
        <taxon>Musa</taxon>
    </lineage>
</organism>
<keyword evidence="2" id="KW-1133">Transmembrane helix</keyword>
<protein>
    <submittedName>
        <fullName evidence="3">Uncharacterized protein</fullName>
    </submittedName>
</protein>
<evidence type="ECO:0000313" key="3">
    <source>
        <dbReference type="EMBL" id="THU48816.1"/>
    </source>
</evidence>
<proteinExistence type="predicted"/>
<keyword evidence="2" id="KW-0812">Transmembrane</keyword>
<evidence type="ECO:0000256" key="1">
    <source>
        <dbReference type="SAM" id="MobiDB-lite"/>
    </source>
</evidence>
<name>A0A4V4H3M5_MUSBA</name>